<organism evidence="3 4">
    <name type="scientific">Paralvinella palmiformis</name>
    <dbReference type="NCBI Taxonomy" id="53620"/>
    <lineage>
        <taxon>Eukaryota</taxon>
        <taxon>Metazoa</taxon>
        <taxon>Spiralia</taxon>
        <taxon>Lophotrochozoa</taxon>
        <taxon>Annelida</taxon>
        <taxon>Polychaeta</taxon>
        <taxon>Sedentaria</taxon>
        <taxon>Canalipalpata</taxon>
        <taxon>Terebellida</taxon>
        <taxon>Terebelliformia</taxon>
        <taxon>Alvinellidae</taxon>
        <taxon>Paralvinella</taxon>
    </lineage>
</organism>
<dbReference type="AlphaFoldDB" id="A0AAD9MU15"/>
<feature type="transmembrane region" description="Helical" evidence="2">
    <location>
        <begin position="34"/>
        <end position="53"/>
    </location>
</feature>
<proteinExistence type="predicted"/>
<name>A0AAD9MU15_9ANNE</name>
<comment type="caution">
    <text evidence="3">The sequence shown here is derived from an EMBL/GenBank/DDBJ whole genome shotgun (WGS) entry which is preliminary data.</text>
</comment>
<feature type="region of interest" description="Disordered" evidence="1">
    <location>
        <begin position="74"/>
        <end position="103"/>
    </location>
</feature>
<keyword evidence="2" id="KW-0472">Membrane</keyword>
<keyword evidence="2" id="KW-0812">Transmembrane</keyword>
<evidence type="ECO:0000313" key="3">
    <source>
        <dbReference type="EMBL" id="KAK2144113.1"/>
    </source>
</evidence>
<protein>
    <submittedName>
        <fullName evidence="3">Uncharacterized protein</fullName>
    </submittedName>
</protein>
<feature type="compositionally biased region" description="Basic and acidic residues" evidence="1">
    <location>
        <begin position="74"/>
        <end position="85"/>
    </location>
</feature>
<evidence type="ECO:0000313" key="4">
    <source>
        <dbReference type="Proteomes" id="UP001208570"/>
    </source>
</evidence>
<sequence>MAFNISTLEPIVNITTFYPPAAYIPPVWPLWVEATIPIVCILLFVVTLVVIFYKPSKPGDEPLFYIPLTKCKHEKNTRDTEEELRANNASDGDDASNRNVVVV</sequence>
<reference evidence="3" key="1">
    <citation type="journal article" date="2023" name="Mol. Biol. Evol.">
        <title>Third-Generation Sequencing Reveals the Adaptive Role of the Epigenome in Three Deep-Sea Polychaetes.</title>
        <authorList>
            <person name="Perez M."/>
            <person name="Aroh O."/>
            <person name="Sun Y."/>
            <person name="Lan Y."/>
            <person name="Juniper S.K."/>
            <person name="Young C.R."/>
            <person name="Angers B."/>
            <person name="Qian P.Y."/>
        </authorList>
    </citation>
    <scope>NUCLEOTIDE SEQUENCE</scope>
    <source>
        <strain evidence="3">P08H-3</strain>
    </source>
</reference>
<evidence type="ECO:0000256" key="1">
    <source>
        <dbReference type="SAM" id="MobiDB-lite"/>
    </source>
</evidence>
<accession>A0AAD9MU15</accession>
<gene>
    <name evidence="3" type="ORF">LSH36_785g03095</name>
</gene>
<keyword evidence="4" id="KW-1185">Reference proteome</keyword>
<dbReference type="EMBL" id="JAODUP010000785">
    <property type="protein sequence ID" value="KAK2144113.1"/>
    <property type="molecule type" value="Genomic_DNA"/>
</dbReference>
<evidence type="ECO:0000256" key="2">
    <source>
        <dbReference type="SAM" id="Phobius"/>
    </source>
</evidence>
<dbReference type="Proteomes" id="UP001208570">
    <property type="component" value="Unassembled WGS sequence"/>
</dbReference>
<keyword evidence="2" id="KW-1133">Transmembrane helix</keyword>